<accession>A0ABZ0IYW2</accession>
<dbReference type="Proteomes" id="UP001302349">
    <property type="component" value="Chromosome"/>
</dbReference>
<gene>
    <name evidence="1" type="ORF">RT717_13030</name>
</gene>
<dbReference type="EMBL" id="CP136051">
    <property type="protein sequence ID" value="WOK09563.1"/>
    <property type="molecule type" value="Genomic_DNA"/>
</dbReference>
<organism evidence="1 2">
    <name type="scientific">Imperialibacter roseus</name>
    <dbReference type="NCBI Taxonomy" id="1324217"/>
    <lineage>
        <taxon>Bacteria</taxon>
        <taxon>Pseudomonadati</taxon>
        <taxon>Bacteroidota</taxon>
        <taxon>Cytophagia</taxon>
        <taxon>Cytophagales</taxon>
        <taxon>Flammeovirgaceae</taxon>
        <taxon>Imperialibacter</taxon>
    </lineage>
</organism>
<dbReference type="Pfam" id="PF10504">
    <property type="entry name" value="DUF2452"/>
    <property type="match status" value="1"/>
</dbReference>
<protein>
    <submittedName>
        <fullName evidence="1">DUF2452 domain-containing protein</fullName>
    </submittedName>
</protein>
<keyword evidence="2" id="KW-1185">Reference proteome</keyword>
<sequence>MEAGKKIDIDKIDMEKEAEKVAANPGILAYPHHAGSALVKPEDRGKIRGRSVAAMYEQTDRELSQIYEQMQLLARQAKDIQSRVEVSERIYKAQVSFEPIIGKIYYLYSRADGDDVLSMIAPTEWGRSKPFQQYLSKVKLLSDHTWEILESHVG</sequence>
<name>A0ABZ0IYW2_9BACT</name>
<evidence type="ECO:0000313" key="2">
    <source>
        <dbReference type="Proteomes" id="UP001302349"/>
    </source>
</evidence>
<dbReference type="RefSeq" id="WP_317492177.1">
    <property type="nucleotide sequence ID" value="NZ_CP136051.1"/>
</dbReference>
<dbReference type="InterPro" id="IPR019534">
    <property type="entry name" value="DUF2452"/>
</dbReference>
<reference evidence="1 2" key="1">
    <citation type="journal article" date="2023" name="Microbiol. Resour. Announc.">
        <title>Complete Genome Sequence of Imperialibacter roseus strain P4T.</title>
        <authorList>
            <person name="Tizabi D.R."/>
            <person name="Bachvaroff T."/>
            <person name="Hill R.T."/>
        </authorList>
    </citation>
    <scope>NUCLEOTIDE SEQUENCE [LARGE SCALE GENOMIC DNA]</scope>
    <source>
        <strain evidence="1 2">P4T</strain>
    </source>
</reference>
<evidence type="ECO:0000313" key="1">
    <source>
        <dbReference type="EMBL" id="WOK09563.1"/>
    </source>
</evidence>
<proteinExistence type="predicted"/>